<dbReference type="SUPFAM" id="SSF56925">
    <property type="entry name" value="OMPA-like"/>
    <property type="match status" value="1"/>
</dbReference>
<proteinExistence type="predicted"/>
<reference evidence="1 2" key="1">
    <citation type="submission" date="2018-02" db="EMBL/GenBank/DDBJ databases">
        <title>Genomic Encyclopedia of Archaeal and Bacterial Type Strains, Phase II (KMG-II): from individual species to whole genera.</title>
        <authorList>
            <person name="Goeker M."/>
        </authorList>
    </citation>
    <scope>NUCLEOTIDE SEQUENCE [LARGE SCALE GENOMIC DNA]</scope>
    <source>
        <strain evidence="1 2">DSM 16809</strain>
    </source>
</reference>
<keyword evidence="2" id="KW-1185">Reference proteome</keyword>
<organism evidence="1 2">
    <name type="scientific">Nonlabens xylanidelens</name>
    <dbReference type="NCBI Taxonomy" id="191564"/>
    <lineage>
        <taxon>Bacteria</taxon>
        <taxon>Pseudomonadati</taxon>
        <taxon>Bacteroidota</taxon>
        <taxon>Flavobacteriia</taxon>
        <taxon>Flavobacteriales</taxon>
        <taxon>Flavobacteriaceae</taxon>
        <taxon>Nonlabens</taxon>
    </lineage>
</organism>
<dbReference type="RefSeq" id="WP_104515935.1">
    <property type="nucleotide sequence ID" value="NZ_MQVW01000002.1"/>
</dbReference>
<dbReference type="OrthoDB" id="627554at2"/>
<dbReference type="EMBL" id="PTJE01000005">
    <property type="protein sequence ID" value="PPK94037.1"/>
    <property type="molecule type" value="Genomic_DNA"/>
</dbReference>
<dbReference type="AlphaFoldDB" id="A0A2S6IIJ3"/>
<dbReference type="Proteomes" id="UP000239002">
    <property type="component" value="Unassembled WGS sequence"/>
</dbReference>
<name>A0A2S6IIJ3_9FLAO</name>
<dbReference type="InterPro" id="IPR018550">
    <property type="entry name" value="Lipid-A_deacylase-rel"/>
</dbReference>
<dbReference type="Pfam" id="PF09411">
    <property type="entry name" value="PagL"/>
    <property type="match status" value="1"/>
</dbReference>
<accession>A0A2S6IIJ3</accession>
<gene>
    <name evidence="1" type="ORF">LY01_02259</name>
</gene>
<protein>
    <submittedName>
        <fullName evidence="1">Lipid A 3-O-deacylase PagL</fullName>
    </submittedName>
</protein>
<evidence type="ECO:0000313" key="2">
    <source>
        <dbReference type="Proteomes" id="UP000239002"/>
    </source>
</evidence>
<dbReference type="Gene3D" id="2.40.160.20">
    <property type="match status" value="1"/>
</dbReference>
<comment type="caution">
    <text evidence="1">The sequence shown here is derived from an EMBL/GenBank/DDBJ whole genome shotgun (WGS) entry which is preliminary data.</text>
</comment>
<sequence>MSLVQRFTFLIFCISCFSTTAQKYSYGGEIALGQSLPSNKEFPNRALQSQLWFHVSQQKNHPEIKWHQKLQFPETGISLGYSNYGNNKILGGSYSILPFIKFKSFNNNRLKTYLGLGASYFTKKYDAVDNPLNHAISTDVTWTFRAQLNYQLLKTEKWNYSTGLSVVHHSNGHTRLPNNGFNSFLVSINATYLPKEDVLHLESTTSSRIKTSYLSVYQGTGLQVFSDLPYFNRKKEVYTVGAEYGKTYNRNWKLGIGAFYRFYQHYHDYINDNEYLVRENQRFSDINGKAFSNATNIGVYLKGELLLNYIGIELAIGANLYKPAYKIDYSINEGWDNPPREFPDGWQFADLDTRYKMRHLINSRVGINYYPLGTNDFKNHNFYIGAHINANYGQADFTELRLGYVYEFIR</sequence>
<dbReference type="InterPro" id="IPR011250">
    <property type="entry name" value="OMP/PagP_B-barrel"/>
</dbReference>
<evidence type="ECO:0000313" key="1">
    <source>
        <dbReference type="EMBL" id="PPK94037.1"/>
    </source>
</evidence>